<sequence length="401" mass="44349">MTGDPLFDYPLRRGERLDPPPVLGELRADRPVCPVRLWDGSEAWLVTRHADVRAVLADPRVSADPRSPGYPFLSAGRAAAPDGHGSFNHLDPPEHGRFRRMLSGEFTVERIARLRPVVQRTVDRAIDAMVSAGNRAELVRALALPVPSFVICELLGVPYADHEFFETRTAARMDLTRAPELVRAANAEIMGYLEQLVAEKRRRPGDDLISRLITQHGDSGEASPGEIVDMVRLLLVNGYETTANMIALGVLVLLRNPDEAAVLRDDPDPEAVERLVEELLRHQTIVHIAPTRAVLAELTVGGTVLRPGDGVITSLSSANRDATVFDRPDALDCGRDARRHLSFGHGVHHCLGHTLARLELHAVFGTLFRRLPALRLAVPYEEVRFKEDAGLYGVHRLDVTW</sequence>
<dbReference type="EMBL" id="VIWT01000004">
    <property type="protein sequence ID" value="TWF82667.1"/>
    <property type="molecule type" value="Genomic_DNA"/>
</dbReference>
<evidence type="ECO:0000256" key="6">
    <source>
        <dbReference type="ARBA" id="ARBA00023033"/>
    </source>
</evidence>
<evidence type="ECO:0000313" key="9">
    <source>
        <dbReference type="Proteomes" id="UP000317940"/>
    </source>
</evidence>
<dbReference type="GO" id="GO:0005506">
    <property type="term" value="F:iron ion binding"/>
    <property type="evidence" value="ECO:0007669"/>
    <property type="project" value="InterPro"/>
</dbReference>
<dbReference type="InterPro" id="IPR002397">
    <property type="entry name" value="Cyt_P450_B"/>
</dbReference>
<comment type="caution">
    <text evidence="8">The sequence shown here is derived from an EMBL/GenBank/DDBJ whole genome shotgun (WGS) entry which is preliminary data.</text>
</comment>
<keyword evidence="6 7" id="KW-0503">Monooxygenase</keyword>
<dbReference type="PANTHER" id="PTHR46696">
    <property type="entry name" value="P450, PUTATIVE (EUROFUNG)-RELATED"/>
    <property type="match status" value="1"/>
</dbReference>
<dbReference type="PRINTS" id="PR00385">
    <property type="entry name" value="P450"/>
</dbReference>
<dbReference type="GO" id="GO:0004497">
    <property type="term" value="F:monooxygenase activity"/>
    <property type="evidence" value="ECO:0007669"/>
    <property type="project" value="UniProtKB-KW"/>
</dbReference>
<evidence type="ECO:0000313" key="8">
    <source>
        <dbReference type="EMBL" id="TWF82667.1"/>
    </source>
</evidence>
<keyword evidence="3 7" id="KW-0479">Metal-binding</keyword>
<dbReference type="CDD" id="cd11030">
    <property type="entry name" value="CYP105-like"/>
    <property type="match status" value="1"/>
</dbReference>
<evidence type="ECO:0000256" key="7">
    <source>
        <dbReference type="RuleBase" id="RU000461"/>
    </source>
</evidence>
<evidence type="ECO:0000256" key="5">
    <source>
        <dbReference type="ARBA" id="ARBA00023004"/>
    </source>
</evidence>
<accession>A0A561T6D0</accession>
<keyword evidence="2 7" id="KW-0349">Heme</keyword>
<dbReference type="GO" id="GO:0020037">
    <property type="term" value="F:heme binding"/>
    <property type="evidence" value="ECO:0007669"/>
    <property type="project" value="InterPro"/>
</dbReference>
<evidence type="ECO:0000256" key="4">
    <source>
        <dbReference type="ARBA" id="ARBA00023002"/>
    </source>
</evidence>
<comment type="similarity">
    <text evidence="1 7">Belongs to the cytochrome P450 family.</text>
</comment>
<name>A0A561T6D0_9ACTN</name>
<evidence type="ECO:0000256" key="2">
    <source>
        <dbReference type="ARBA" id="ARBA00022617"/>
    </source>
</evidence>
<dbReference type="PANTHER" id="PTHR46696:SF1">
    <property type="entry name" value="CYTOCHROME P450 YJIB-RELATED"/>
    <property type="match status" value="1"/>
</dbReference>
<dbReference type="Gene3D" id="1.10.630.10">
    <property type="entry name" value="Cytochrome P450"/>
    <property type="match status" value="1"/>
</dbReference>
<evidence type="ECO:0000256" key="3">
    <source>
        <dbReference type="ARBA" id="ARBA00022723"/>
    </source>
</evidence>
<dbReference type="PROSITE" id="PS00086">
    <property type="entry name" value="CYTOCHROME_P450"/>
    <property type="match status" value="1"/>
</dbReference>
<reference evidence="8 9" key="1">
    <citation type="submission" date="2019-06" db="EMBL/GenBank/DDBJ databases">
        <title>Sequencing the genomes of 1000 actinobacteria strains.</title>
        <authorList>
            <person name="Klenk H.-P."/>
        </authorList>
    </citation>
    <scope>NUCLEOTIDE SEQUENCE [LARGE SCALE GENOMIC DNA]</scope>
    <source>
        <strain evidence="8 9">DSM 44826</strain>
    </source>
</reference>
<organism evidence="8 9">
    <name type="scientific">Kitasatospora viridis</name>
    <dbReference type="NCBI Taxonomy" id="281105"/>
    <lineage>
        <taxon>Bacteria</taxon>
        <taxon>Bacillati</taxon>
        <taxon>Actinomycetota</taxon>
        <taxon>Actinomycetes</taxon>
        <taxon>Kitasatosporales</taxon>
        <taxon>Streptomycetaceae</taxon>
        <taxon>Kitasatospora</taxon>
    </lineage>
</organism>
<dbReference type="SUPFAM" id="SSF48264">
    <property type="entry name" value="Cytochrome P450"/>
    <property type="match status" value="1"/>
</dbReference>
<dbReference type="Proteomes" id="UP000317940">
    <property type="component" value="Unassembled WGS sequence"/>
</dbReference>
<dbReference type="FunFam" id="1.10.630.10:FF:000018">
    <property type="entry name" value="Cytochrome P450 monooxygenase"/>
    <property type="match status" value="1"/>
</dbReference>
<dbReference type="RefSeq" id="WP_145909955.1">
    <property type="nucleotide sequence ID" value="NZ_BAAAMZ010000017.1"/>
</dbReference>
<dbReference type="InterPro" id="IPR036396">
    <property type="entry name" value="Cyt_P450_sf"/>
</dbReference>
<gene>
    <name evidence="8" type="ORF">FHX73_14149</name>
</gene>
<dbReference type="Pfam" id="PF00067">
    <property type="entry name" value="p450"/>
    <property type="match status" value="1"/>
</dbReference>
<dbReference type="InterPro" id="IPR001128">
    <property type="entry name" value="Cyt_P450"/>
</dbReference>
<dbReference type="InterPro" id="IPR017972">
    <property type="entry name" value="Cyt_P450_CS"/>
</dbReference>
<dbReference type="PRINTS" id="PR00359">
    <property type="entry name" value="BP450"/>
</dbReference>
<keyword evidence="9" id="KW-1185">Reference proteome</keyword>
<dbReference type="AlphaFoldDB" id="A0A561T6D0"/>
<dbReference type="OrthoDB" id="3664945at2"/>
<proteinExistence type="inferred from homology"/>
<dbReference type="GO" id="GO:0016705">
    <property type="term" value="F:oxidoreductase activity, acting on paired donors, with incorporation or reduction of molecular oxygen"/>
    <property type="evidence" value="ECO:0007669"/>
    <property type="project" value="InterPro"/>
</dbReference>
<keyword evidence="4 7" id="KW-0560">Oxidoreductase</keyword>
<keyword evidence="5 7" id="KW-0408">Iron</keyword>
<protein>
    <submittedName>
        <fullName evidence="8">Cytochrome P450</fullName>
    </submittedName>
</protein>
<evidence type="ECO:0000256" key="1">
    <source>
        <dbReference type="ARBA" id="ARBA00010617"/>
    </source>
</evidence>